<feature type="chain" id="PRO_5040497716" description="Myrosinase 1-like" evidence="5">
    <location>
        <begin position="17"/>
        <end position="449"/>
    </location>
</feature>
<dbReference type="Gene3D" id="3.20.20.80">
    <property type="entry name" value="Glycosidases"/>
    <property type="match status" value="2"/>
</dbReference>
<dbReference type="InterPro" id="IPR017853">
    <property type="entry name" value="GH"/>
</dbReference>
<dbReference type="InterPro" id="IPR033132">
    <property type="entry name" value="GH_1_N_CS"/>
</dbReference>
<organism evidence="6 7">
    <name type="scientific">Pieris brassicae</name>
    <name type="common">White butterfly</name>
    <name type="synonym">Large white butterfly</name>
    <dbReference type="NCBI Taxonomy" id="7116"/>
    <lineage>
        <taxon>Eukaryota</taxon>
        <taxon>Metazoa</taxon>
        <taxon>Ecdysozoa</taxon>
        <taxon>Arthropoda</taxon>
        <taxon>Hexapoda</taxon>
        <taxon>Insecta</taxon>
        <taxon>Pterygota</taxon>
        <taxon>Neoptera</taxon>
        <taxon>Endopterygota</taxon>
        <taxon>Lepidoptera</taxon>
        <taxon>Glossata</taxon>
        <taxon>Ditrysia</taxon>
        <taxon>Papilionoidea</taxon>
        <taxon>Pieridae</taxon>
        <taxon>Pierinae</taxon>
        <taxon>Pieris</taxon>
    </lineage>
</organism>
<reference evidence="6" key="1">
    <citation type="submission" date="2022-05" db="EMBL/GenBank/DDBJ databases">
        <authorList>
            <person name="Okamura Y."/>
        </authorList>
    </citation>
    <scope>NUCLEOTIDE SEQUENCE</scope>
</reference>
<evidence type="ECO:0000256" key="2">
    <source>
        <dbReference type="ARBA" id="ARBA00022801"/>
    </source>
</evidence>
<dbReference type="PANTHER" id="PTHR10353:SF36">
    <property type="entry name" value="LP05116P"/>
    <property type="match status" value="1"/>
</dbReference>
<feature type="signal peptide" evidence="5">
    <location>
        <begin position="1"/>
        <end position="16"/>
    </location>
</feature>
<dbReference type="PRINTS" id="PR00131">
    <property type="entry name" value="GLHYDRLASE1"/>
</dbReference>
<dbReference type="PANTHER" id="PTHR10353">
    <property type="entry name" value="GLYCOSYL HYDROLASE"/>
    <property type="match status" value="1"/>
</dbReference>
<comment type="similarity">
    <text evidence="1 4">Belongs to the glycosyl hydrolase 1 family.</text>
</comment>
<keyword evidence="7" id="KW-1185">Reference proteome</keyword>
<dbReference type="Proteomes" id="UP001152562">
    <property type="component" value="Unassembled WGS sequence"/>
</dbReference>
<evidence type="ECO:0000256" key="4">
    <source>
        <dbReference type="RuleBase" id="RU003690"/>
    </source>
</evidence>
<name>A0A9P0T8Y6_PIEBR</name>
<evidence type="ECO:0000256" key="1">
    <source>
        <dbReference type="ARBA" id="ARBA00010838"/>
    </source>
</evidence>
<evidence type="ECO:0000256" key="5">
    <source>
        <dbReference type="SAM" id="SignalP"/>
    </source>
</evidence>
<keyword evidence="3" id="KW-0326">Glycosidase</keyword>
<comment type="caution">
    <text evidence="6">The sequence shown here is derived from an EMBL/GenBank/DDBJ whole genome shotgun (WGS) entry which is preliminary data.</text>
</comment>
<dbReference type="GO" id="GO:0008422">
    <property type="term" value="F:beta-glucosidase activity"/>
    <property type="evidence" value="ECO:0007669"/>
    <property type="project" value="TreeGrafter"/>
</dbReference>
<evidence type="ECO:0000313" key="6">
    <source>
        <dbReference type="EMBL" id="CAH4023463.1"/>
    </source>
</evidence>
<accession>A0A9P0T8Y6</accession>
<dbReference type="GO" id="GO:0005975">
    <property type="term" value="P:carbohydrate metabolic process"/>
    <property type="evidence" value="ECO:0007669"/>
    <property type="project" value="InterPro"/>
</dbReference>
<sequence>MIFFAIVVFRVVNGEAFPDGFKFGAATSAYQIEGARSVSDNGVNIWDTYTHNHPEFIADRATGDVACDSYHLWMKDIDIAEQLGLDFYRVRTWVTINEPLLVCDYIYTSGTLAPGILEPTFAPYLCNKYVLLAHAKAWRIYDNEYKRRYQGKLSIAINPVWIEPSTPQFKDLAELGQQFGAGRYSYPIYSKTGGWPPSVEKYMKNLSKKEGYSKSRLPEFTHEEIKLIRGTYDYYALNHYTSRLIRPTKPGETAGAWNFYGSTDLDAVLESPPWWPPTAATEVVMYPKGIRKQLEWLQQQYGNISFLITENGCASGTKGQYDFDRIIFIGSYLKEILNAIRKGIKVEGYTAWSLMDNFEWLGGYRTSYGLYKVDFENPMRKRTPRNSARFYADVIKTRRINFIFNATQSNRKDFIFKHKIMKPINQSLSNPPLYNIDLFNFKPLNITLD</sequence>
<keyword evidence="2" id="KW-0378">Hydrolase</keyword>
<dbReference type="EMBL" id="CALOZG010000004">
    <property type="protein sequence ID" value="CAH4023463.1"/>
    <property type="molecule type" value="Genomic_DNA"/>
</dbReference>
<evidence type="ECO:0000256" key="3">
    <source>
        <dbReference type="ARBA" id="ARBA00023295"/>
    </source>
</evidence>
<dbReference type="Pfam" id="PF00232">
    <property type="entry name" value="Glyco_hydro_1"/>
    <property type="match status" value="1"/>
</dbReference>
<protein>
    <recommendedName>
        <fullName evidence="8">Myrosinase 1-like</fullName>
    </recommendedName>
</protein>
<gene>
    <name evidence="6" type="ORF">PIBRA_LOCUS4207</name>
</gene>
<evidence type="ECO:0008006" key="8">
    <source>
        <dbReference type="Google" id="ProtNLM"/>
    </source>
</evidence>
<dbReference type="PROSITE" id="PS00653">
    <property type="entry name" value="GLYCOSYL_HYDROL_F1_2"/>
    <property type="match status" value="1"/>
</dbReference>
<proteinExistence type="inferred from homology"/>
<dbReference type="InterPro" id="IPR001360">
    <property type="entry name" value="Glyco_hydro_1"/>
</dbReference>
<evidence type="ECO:0000313" key="7">
    <source>
        <dbReference type="Proteomes" id="UP001152562"/>
    </source>
</evidence>
<keyword evidence="5" id="KW-0732">Signal</keyword>
<dbReference type="AlphaFoldDB" id="A0A9P0T8Y6"/>
<dbReference type="SUPFAM" id="SSF51445">
    <property type="entry name" value="(Trans)glycosidases"/>
    <property type="match status" value="1"/>
</dbReference>